<evidence type="ECO:0000313" key="3">
    <source>
        <dbReference type="Proteomes" id="UP001139311"/>
    </source>
</evidence>
<evidence type="ECO:0000256" key="1">
    <source>
        <dbReference type="SAM" id="MobiDB-lite"/>
    </source>
</evidence>
<proteinExistence type="predicted"/>
<gene>
    <name evidence="2" type="ORF">LHA35_17875</name>
</gene>
<dbReference type="Proteomes" id="UP001139311">
    <property type="component" value="Unassembled WGS sequence"/>
</dbReference>
<evidence type="ECO:0000313" key="2">
    <source>
        <dbReference type="EMBL" id="MCB4823602.1"/>
    </source>
</evidence>
<feature type="region of interest" description="Disordered" evidence="1">
    <location>
        <begin position="44"/>
        <end position="67"/>
    </location>
</feature>
<accession>A0A9X1IFJ0</accession>
<sequence length="67" mass="7146">MNPNDADAALVARLAPRMRALHEANGGDWAGTVRDALALVRETHRVEPQDGSGAGQPDTPDTPREDD</sequence>
<dbReference type="AlphaFoldDB" id="A0A9X1IFJ0"/>
<keyword evidence="3" id="KW-1185">Reference proteome</keyword>
<protein>
    <submittedName>
        <fullName evidence="2">Uncharacterized protein</fullName>
    </submittedName>
</protein>
<reference evidence="2" key="1">
    <citation type="submission" date="2021-10" db="EMBL/GenBank/DDBJ databases">
        <title>Roseicella aerolatum sp. nov., isolated from aerosols of e-waste dismantling site.</title>
        <authorList>
            <person name="Qin T."/>
        </authorList>
    </citation>
    <scope>NUCLEOTIDE SEQUENCE</scope>
    <source>
        <strain evidence="2">GB24</strain>
    </source>
</reference>
<dbReference type="RefSeq" id="WP_226610511.1">
    <property type="nucleotide sequence ID" value="NZ_JAJAQI010000028.1"/>
</dbReference>
<comment type="caution">
    <text evidence="2">The sequence shown here is derived from an EMBL/GenBank/DDBJ whole genome shotgun (WGS) entry which is preliminary data.</text>
</comment>
<organism evidence="2 3">
    <name type="scientific">Roseicella aerolata</name>
    <dbReference type="NCBI Taxonomy" id="2883479"/>
    <lineage>
        <taxon>Bacteria</taxon>
        <taxon>Pseudomonadati</taxon>
        <taxon>Pseudomonadota</taxon>
        <taxon>Alphaproteobacteria</taxon>
        <taxon>Acetobacterales</taxon>
        <taxon>Roseomonadaceae</taxon>
        <taxon>Roseicella</taxon>
    </lineage>
</organism>
<dbReference type="EMBL" id="JAJAQI010000028">
    <property type="protein sequence ID" value="MCB4823602.1"/>
    <property type="molecule type" value="Genomic_DNA"/>
</dbReference>
<name>A0A9X1IFJ0_9PROT</name>